<evidence type="ECO:0000259" key="10">
    <source>
        <dbReference type="Pfam" id="PF02770"/>
    </source>
</evidence>
<feature type="region of interest" description="Disordered" evidence="8">
    <location>
        <begin position="1"/>
        <end position="24"/>
    </location>
</feature>
<dbReference type="InterPro" id="IPR013786">
    <property type="entry name" value="AcylCoA_DH/ox_N"/>
</dbReference>
<feature type="domain" description="Acyl-CoA dehydrogenase/oxidase C-terminal" evidence="9">
    <location>
        <begin position="272"/>
        <end position="420"/>
    </location>
</feature>
<evidence type="ECO:0000313" key="13">
    <source>
        <dbReference type="Proteomes" id="UP000034883"/>
    </source>
</evidence>
<comment type="subunit">
    <text evidence="3">Homodimer.</text>
</comment>
<dbReference type="Pfam" id="PF00441">
    <property type="entry name" value="Acyl-CoA_dh_1"/>
    <property type="match status" value="1"/>
</dbReference>
<comment type="similarity">
    <text evidence="2 7">Belongs to the acyl-CoA dehydrogenase family.</text>
</comment>
<dbReference type="GO" id="GO:0050660">
    <property type="term" value="F:flavin adenine dinucleotide binding"/>
    <property type="evidence" value="ECO:0007669"/>
    <property type="project" value="InterPro"/>
</dbReference>
<dbReference type="InterPro" id="IPR006091">
    <property type="entry name" value="Acyl-CoA_Oxase/DH_mid-dom"/>
</dbReference>
<evidence type="ECO:0000256" key="6">
    <source>
        <dbReference type="ARBA" id="ARBA00023002"/>
    </source>
</evidence>
<dbReference type="InterPro" id="IPR037069">
    <property type="entry name" value="AcylCoA_DH/ox_N_sf"/>
</dbReference>
<dbReference type="Gene3D" id="1.10.540.10">
    <property type="entry name" value="Acyl-CoA dehydrogenase/oxidase, N-terminal domain"/>
    <property type="match status" value="1"/>
</dbReference>
<keyword evidence="6 7" id="KW-0560">Oxidoreductase</keyword>
<dbReference type="Gene3D" id="1.20.140.10">
    <property type="entry name" value="Butyryl-CoA Dehydrogenase, subunit A, domain 3"/>
    <property type="match status" value="1"/>
</dbReference>
<feature type="domain" description="Acyl-CoA oxidase/dehydrogenase middle" evidence="10">
    <location>
        <begin position="159"/>
        <end position="260"/>
    </location>
</feature>
<dbReference type="EMBL" id="CP011125">
    <property type="protein sequence ID" value="AKF04502.1"/>
    <property type="molecule type" value="Genomic_DNA"/>
</dbReference>
<evidence type="ECO:0000259" key="11">
    <source>
        <dbReference type="Pfam" id="PF02771"/>
    </source>
</evidence>
<sequence>MIRYDHVSVPSSTARAQDPRMDFTPSPRSVEYVDRVRRFVAEHVQPVEARYWSEVRAANPDGNWRAWTIHPLVEELKAKARKEGLWNLFMPDPQLGAGLSTLEYAPVAEETGKSFLAPEVFNCSAPDTGNMEVLWRYGSDEQKQRWLRPLLDGEIRSVFCMTEPDVASSDATNMQATAILDGDEVVLNGKKWWSSGIGDPRAKIAIFMARTPDAGADRHHQHSMVLVPLDTPGVEVKRMLPVYGAYDAPHGHGEVHFTNVRVPRANVIAGLGMGFEIAQGRLGPGRIHHCMRCIGAAERALELMITRGASRTAFGKPLINLGGNRERVAEARIAIDQARLLTLYAAWKLDQVGALGAMTEISAIKVVAPNVLQKVVDDAIQIHGGAGMSDDTPLTGFFAQARSLRLADGPDEVHKGVIARIELMKRGVSR</sequence>
<proteinExistence type="inferred from homology"/>
<comment type="cofactor">
    <cofactor evidence="1 7">
        <name>FAD</name>
        <dbReference type="ChEBI" id="CHEBI:57692"/>
    </cofactor>
</comment>
<name>A0A0F6W105_9BACT</name>
<dbReference type="GO" id="GO:0005737">
    <property type="term" value="C:cytoplasm"/>
    <property type="evidence" value="ECO:0007669"/>
    <property type="project" value="TreeGrafter"/>
</dbReference>
<evidence type="ECO:0000256" key="8">
    <source>
        <dbReference type="SAM" id="MobiDB-lite"/>
    </source>
</evidence>
<dbReference type="AlphaFoldDB" id="A0A0F6W105"/>
<dbReference type="SUPFAM" id="SSF47203">
    <property type="entry name" value="Acyl-CoA dehydrogenase C-terminal domain-like"/>
    <property type="match status" value="1"/>
</dbReference>
<dbReference type="InterPro" id="IPR009100">
    <property type="entry name" value="AcylCoA_DH/oxidase_NM_dom_sf"/>
</dbReference>
<evidence type="ECO:0000256" key="5">
    <source>
        <dbReference type="ARBA" id="ARBA00022827"/>
    </source>
</evidence>
<dbReference type="SUPFAM" id="SSF56645">
    <property type="entry name" value="Acyl-CoA dehydrogenase NM domain-like"/>
    <property type="match status" value="1"/>
</dbReference>
<reference evidence="12 13" key="1">
    <citation type="submission" date="2015-03" db="EMBL/GenBank/DDBJ databases">
        <title>Genome assembly of Sandaracinus amylolyticus DSM 53668.</title>
        <authorList>
            <person name="Sharma G."/>
            <person name="Subramanian S."/>
        </authorList>
    </citation>
    <scope>NUCLEOTIDE SEQUENCE [LARGE SCALE GENOMIC DNA]</scope>
    <source>
        <strain evidence="12 13">DSM 53668</strain>
    </source>
</reference>
<dbReference type="Proteomes" id="UP000034883">
    <property type="component" value="Chromosome"/>
</dbReference>
<organism evidence="12 13">
    <name type="scientific">Sandaracinus amylolyticus</name>
    <dbReference type="NCBI Taxonomy" id="927083"/>
    <lineage>
        <taxon>Bacteria</taxon>
        <taxon>Pseudomonadati</taxon>
        <taxon>Myxococcota</taxon>
        <taxon>Polyangia</taxon>
        <taxon>Polyangiales</taxon>
        <taxon>Sandaracinaceae</taxon>
        <taxon>Sandaracinus</taxon>
    </lineage>
</organism>
<dbReference type="KEGG" id="samy:DB32_001651"/>
<dbReference type="STRING" id="927083.DB32_001651"/>
<evidence type="ECO:0000256" key="3">
    <source>
        <dbReference type="ARBA" id="ARBA00011738"/>
    </source>
</evidence>
<evidence type="ECO:0000256" key="2">
    <source>
        <dbReference type="ARBA" id="ARBA00009347"/>
    </source>
</evidence>
<protein>
    <submittedName>
        <fullName evidence="12">Isovaleryl-CoA dehydrogenase</fullName>
    </submittedName>
</protein>
<accession>A0A0F6W105</accession>
<dbReference type="GO" id="GO:0033539">
    <property type="term" value="P:fatty acid beta-oxidation using acyl-CoA dehydrogenase"/>
    <property type="evidence" value="ECO:0007669"/>
    <property type="project" value="TreeGrafter"/>
</dbReference>
<evidence type="ECO:0000256" key="1">
    <source>
        <dbReference type="ARBA" id="ARBA00001974"/>
    </source>
</evidence>
<evidence type="ECO:0000313" key="12">
    <source>
        <dbReference type="EMBL" id="AKF04502.1"/>
    </source>
</evidence>
<dbReference type="PANTHER" id="PTHR48083">
    <property type="entry name" value="MEDIUM-CHAIN SPECIFIC ACYL-COA DEHYDROGENASE, MITOCHONDRIAL-RELATED"/>
    <property type="match status" value="1"/>
</dbReference>
<dbReference type="InterPro" id="IPR036250">
    <property type="entry name" value="AcylCo_DH-like_C"/>
</dbReference>
<evidence type="ECO:0000259" key="9">
    <source>
        <dbReference type="Pfam" id="PF00441"/>
    </source>
</evidence>
<keyword evidence="13" id="KW-1185">Reference proteome</keyword>
<dbReference type="Pfam" id="PF02771">
    <property type="entry name" value="Acyl-CoA_dh_N"/>
    <property type="match status" value="1"/>
</dbReference>
<dbReference type="InterPro" id="IPR046373">
    <property type="entry name" value="Acyl-CoA_Oxase/DH_mid-dom_sf"/>
</dbReference>
<dbReference type="InterPro" id="IPR009075">
    <property type="entry name" value="AcylCo_DH/oxidase_C"/>
</dbReference>
<dbReference type="GO" id="GO:0003995">
    <property type="term" value="F:acyl-CoA dehydrogenase activity"/>
    <property type="evidence" value="ECO:0007669"/>
    <property type="project" value="TreeGrafter"/>
</dbReference>
<dbReference type="PANTHER" id="PTHR48083:SF13">
    <property type="entry name" value="ACYL-COA DEHYDROGENASE FAMILY MEMBER 11"/>
    <property type="match status" value="1"/>
</dbReference>
<keyword evidence="5 7" id="KW-0274">FAD</keyword>
<dbReference type="Pfam" id="PF02770">
    <property type="entry name" value="Acyl-CoA_dh_M"/>
    <property type="match status" value="1"/>
</dbReference>
<evidence type="ECO:0000256" key="4">
    <source>
        <dbReference type="ARBA" id="ARBA00022630"/>
    </source>
</evidence>
<keyword evidence="4 7" id="KW-0285">Flavoprotein</keyword>
<dbReference type="InterPro" id="IPR050741">
    <property type="entry name" value="Acyl-CoA_dehydrogenase"/>
</dbReference>
<dbReference type="FunFam" id="2.40.110.10:FF:000002">
    <property type="entry name" value="Acyl-CoA dehydrogenase fadE12"/>
    <property type="match status" value="1"/>
</dbReference>
<gene>
    <name evidence="12" type="ORF">DB32_001651</name>
</gene>
<evidence type="ECO:0000256" key="7">
    <source>
        <dbReference type="RuleBase" id="RU362125"/>
    </source>
</evidence>
<dbReference type="Gene3D" id="2.40.110.10">
    <property type="entry name" value="Butyryl-CoA Dehydrogenase, subunit A, domain 2"/>
    <property type="match status" value="1"/>
</dbReference>
<feature type="domain" description="Acyl-CoA dehydrogenase/oxidase N-terminal" evidence="11">
    <location>
        <begin position="31"/>
        <end position="154"/>
    </location>
</feature>